<dbReference type="Gene3D" id="1.10.10.60">
    <property type="entry name" value="Homeodomain-like"/>
    <property type="match status" value="1"/>
</dbReference>
<keyword evidence="4" id="KW-1133">Transmembrane helix</keyword>
<keyword evidence="2" id="KW-0238">DNA-binding</keyword>
<feature type="transmembrane region" description="Helical" evidence="4">
    <location>
        <begin position="724"/>
        <end position="748"/>
    </location>
</feature>
<dbReference type="InterPro" id="IPR015943">
    <property type="entry name" value="WD40/YVTN_repeat-like_dom_sf"/>
</dbReference>
<dbReference type="InterPro" id="IPR013783">
    <property type="entry name" value="Ig-like_fold"/>
</dbReference>
<protein>
    <submittedName>
        <fullName evidence="7">HTH-type transcriptional regulator CdhR</fullName>
    </submittedName>
</protein>
<dbReference type="GO" id="GO:0043565">
    <property type="term" value="F:sequence-specific DNA binding"/>
    <property type="evidence" value="ECO:0007669"/>
    <property type="project" value="InterPro"/>
</dbReference>
<dbReference type="SUPFAM" id="SSF46689">
    <property type="entry name" value="Homeodomain-like"/>
    <property type="match status" value="1"/>
</dbReference>
<dbReference type="Gene3D" id="2.60.40.10">
    <property type="entry name" value="Immunoglobulins"/>
    <property type="match status" value="1"/>
</dbReference>
<dbReference type="SUPFAM" id="SSF63829">
    <property type="entry name" value="Calcium-dependent phosphotriesterase"/>
    <property type="match status" value="1"/>
</dbReference>
<dbReference type="InterPro" id="IPR036890">
    <property type="entry name" value="HATPase_C_sf"/>
</dbReference>
<dbReference type="InterPro" id="IPR011047">
    <property type="entry name" value="Quinoprotein_ADH-like_sf"/>
</dbReference>
<proteinExistence type="predicted"/>
<evidence type="ECO:0000256" key="3">
    <source>
        <dbReference type="ARBA" id="ARBA00023163"/>
    </source>
</evidence>
<dbReference type="InterPro" id="IPR020449">
    <property type="entry name" value="Tscrpt_reg_AraC-type_HTH"/>
</dbReference>
<accession>A0A5P9CKW9</accession>
<feature type="signal peptide" evidence="5">
    <location>
        <begin position="1"/>
        <end position="19"/>
    </location>
</feature>
<evidence type="ECO:0000259" key="6">
    <source>
        <dbReference type="PROSITE" id="PS01124"/>
    </source>
</evidence>
<dbReference type="Pfam" id="PF12833">
    <property type="entry name" value="HTH_18"/>
    <property type="match status" value="1"/>
</dbReference>
<evidence type="ECO:0000313" key="7">
    <source>
        <dbReference type="EMBL" id="QFT26856.1"/>
    </source>
</evidence>
<dbReference type="SMART" id="SM00342">
    <property type="entry name" value="HTH_ARAC"/>
    <property type="match status" value="1"/>
</dbReference>
<dbReference type="Gene3D" id="3.30.565.10">
    <property type="entry name" value="Histidine kinase-like ATPase, C-terminal domain"/>
    <property type="match status" value="1"/>
</dbReference>
<reference evidence="7 8" key="1">
    <citation type="submission" date="2019-10" db="EMBL/GenBank/DDBJ databases">
        <title>Complete genome sequence of Vibrio sp. strain THAF100, isolated from non-filtered water from the water column of tank 6 of a marine aquarium containing stony-coral fragments. Water maintained at 26 degree C.</title>
        <authorList>
            <person name="Ruckert C."/>
            <person name="Franco A."/>
            <person name="Kalinowski J."/>
            <person name="Glaeser S."/>
        </authorList>
    </citation>
    <scope>NUCLEOTIDE SEQUENCE [LARGE SCALE GENOMIC DNA]</scope>
    <source>
        <strain evidence="7 8">THAF100</strain>
    </source>
</reference>
<evidence type="ECO:0000256" key="4">
    <source>
        <dbReference type="SAM" id="Phobius"/>
    </source>
</evidence>
<evidence type="ECO:0000256" key="5">
    <source>
        <dbReference type="SAM" id="SignalP"/>
    </source>
</evidence>
<keyword evidence="4" id="KW-0472">Membrane</keyword>
<dbReference type="SUPFAM" id="SSF50998">
    <property type="entry name" value="Quinoprotein alcohol dehydrogenase-like"/>
    <property type="match status" value="1"/>
</dbReference>
<dbReference type="PANTHER" id="PTHR43280:SF28">
    <property type="entry name" value="HTH-TYPE TRANSCRIPTIONAL ACTIVATOR RHAS"/>
    <property type="match status" value="1"/>
</dbReference>
<keyword evidence="8" id="KW-1185">Reference proteome</keyword>
<dbReference type="Proteomes" id="UP000326936">
    <property type="component" value="Chromosome"/>
</dbReference>
<dbReference type="PRINTS" id="PR00032">
    <property type="entry name" value="HTHARAC"/>
</dbReference>
<keyword evidence="1" id="KW-0805">Transcription regulation</keyword>
<dbReference type="EMBL" id="CP045350">
    <property type="protein sequence ID" value="QFT26856.1"/>
    <property type="molecule type" value="Genomic_DNA"/>
</dbReference>
<dbReference type="InterPro" id="IPR018062">
    <property type="entry name" value="HTH_AraC-typ_CS"/>
</dbReference>
<feature type="domain" description="HTH araC/xylS-type" evidence="6">
    <location>
        <begin position="1006"/>
        <end position="1104"/>
    </location>
</feature>
<dbReference type="KEGG" id="vaq:FIV01_10485"/>
<keyword evidence="3" id="KW-0804">Transcription</keyword>
<dbReference type="RefSeq" id="WP_152430937.1">
    <property type="nucleotide sequence ID" value="NZ_CBCSDK010000001.1"/>
</dbReference>
<dbReference type="OrthoDB" id="9803764at2"/>
<dbReference type="AlphaFoldDB" id="A0A5P9CKW9"/>
<keyword evidence="5" id="KW-0732">Signal</keyword>
<dbReference type="PROSITE" id="PS00041">
    <property type="entry name" value="HTH_ARAC_FAMILY_1"/>
    <property type="match status" value="1"/>
</dbReference>
<dbReference type="InterPro" id="IPR009057">
    <property type="entry name" value="Homeodomain-like_sf"/>
</dbReference>
<dbReference type="InterPro" id="IPR018060">
    <property type="entry name" value="HTH_AraC"/>
</dbReference>
<name>A0A5P9CKW9_9VIBR</name>
<sequence length="1106" mass="125232" precursor="true">MKRAICFLVLSLLVRLAMAEEWFSPLPYPIPTQSKGQVFVAKTLFPGETDGLWFQDQNNKLFFFDGQNVLPNSEFNIPIQPSQLAFLDHTFWLSSGHEVYRVLPGKPEQLVFSLSSGSEIRNIGTSGRYVWVADQSGFYTYQVDSKAFSSYSLDKLEQYSQFSDLSVSDAELTNVGWVLATNHGLYASDSQSVSFKRFVNLDTKNITDLHYSLVGQKLVVGTDIGAYIIDLQHPDLPSYQVSSRQVLSLAGAPKGFWIGTINGLEFLSFAGTSKDSLRQIEYFVGQEIYSVIHSKRGEIWVASDSGIYFFSEFSRFFSRLPSSLLNDGLTKEKFIRFKKANQENRFWLVTRLGLRKFFVDNPNSSQLVFEGQVNDAVELNETLWLATDEGVLSLDISSGSLLLDKLPSFMQTISADLLVIDRNEGIWGADEKRIWRYDTVNGELLQFASEWMTNGELDAQLNDMDIDKEGKLVLGTDHGVYVVNNGQVHYINESNKHGAIVSIDGIEPGYFAVAGRYGAFILDVNKLQINALSLANPNLVLKCLTSTRGAVWLSSTGGLTRYDSSGQLRQHYGEPFGLIDNELQTGLCASGALFSHESILLGSKNDLITVDIEKLNVSSLPKTRIILSEVRINQSRYSLGSVLEFPHAEFGDSLSFQFGALPSVSDLKLEYRLSKNDNWISISGFSITLAHSLPGHYVLEVRGEVNGEVVTDTEKFIFSVDVPWYMGGYAALCYLLIFIAFVISLINWRSRLAVKTNRILKSQIALKTNQLRHQSRILLTNNEHLRKQLQVRRILYQQLIEDLKVRLKDFSAKITADNKKSKQQLYRYINHELDLLLNYRAMSSGTLPAYSLALIVKSVLDGWQEEIINVGLSIETDLEHSEDTYVTLYIANLDRVFNLLVDNLIRRCAKGQRVYMTYRHEKETVTFSMSENVQGMDDVLLHSCQTWSEIEALVKESGGTFRRYISNGLQLTEFTWPKSSQSDEDSITQRIDPSFTDLNPSDQWLKKLQDLVITNYSDSEFGTAAAAKQMYTSERSLQRRFKSATERTFTDYLTEIRLDYACRRLLNGQKVSDVAFECGFNDPSYFSRRFRHRFGVSPTQFVAARD</sequence>
<dbReference type="PANTHER" id="PTHR43280">
    <property type="entry name" value="ARAC-FAMILY TRANSCRIPTIONAL REGULATOR"/>
    <property type="match status" value="1"/>
</dbReference>
<organism evidence="7 8">
    <name type="scientific">Vibrio aquimaris</name>
    <dbReference type="NCBI Taxonomy" id="2587862"/>
    <lineage>
        <taxon>Bacteria</taxon>
        <taxon>Pseudomonadati</taxon>
        <taxon>Pseudomonadota</taxon>
        <taxon>Gammaproteobacteria</taxon>
        <taxon>Vibrionales</taxon>
        <taxon>Vibrionaceae</taxon>
        <taxon>Vibrio</taxon>
    </lineage>
</organism>
<gene>
    <name evidence="7" type="primary">cdhR3</name>
    <name evidence="7" type="ORF">FIV01_10485</name>
</gene>
<feature type="chain" id="PRO_5024993967" evidence="5">
    <location>
        <begin position="20"/>
        <end position="1106"/>
    </location>
</feature>
<dbReference type="Gene3D" id="2.130.10.10">
    <property type="entry name" value="YVTN repeat-like/Quinoprotein amine dehydrogenase"/>
    <property type="match status" value="3"/>
</dbReference>
<dbReference type="PROSITE" id="PS01124">
    <property type="entry name" value="HTH_ARAC_FAMILY_2"/>
    <property type="match status" value="1"/>
</dbReference>
<evidence type="ECO:0000256" key="1">
    <source>
        <dbReference type="ARBA" id="ARBA00023015"/>
    </source>
</evidence>
<evidence type="ECO:0000313" key="8">
    <source>
        <dbReference type="Proteomes" id="UP000326936"/>
    </source>
</evidence>
<evidence type="ECO:0000256" key="2">
    <source>
        <dbReference type="ARBA" id="ARBA00023125"/>
    </source>
</evidence>
<keyword evidence="4" id="KW-0812">Transmembrane</keyword>
<dbReference type="GO" id="GO:0003700">
    <property type="term" value="F:DNA-binding transcription factor activity"/>
    <property type="evidence" value="ECO:0007669"/>
    <property type="project" value="InterPro"/>
</dbReference>